<dbReference type="PANTHER" id="PTHR23216:SF1">
    <property type="entry name" value="NUCLEOLAR AND COILED-BODY PHOSPHOPROTEIN 1"/>
    <property type="match status" value="1"/>
</dbReference>
<name>A0ABQ7KPG9_BRACM</name>
<organism evidence="2 3">
    <name type="scientific">Brassica rapa subsp. trilocularis</name>
    <dbReference type="NCBI Taxonomy" id="1813537"/>
    <lineage>
        <taxon>Eukaryota</taxon>
        <taxon>Viridiplantae</taxon>
        <taxon>Streptophyta</taxon>
        <taxon>Embryophyta</taxon>
        <taxon>Tracheophyta</taxon>
        <taxon>Spermatophyta</taxon>
        <taxon>Magnoliopsida</taxon>
        <taxon>eudicotyledons</taxon>
        <taxon>Gunneridae</taxon>
        <taxon>Pentapetalae</taxon>
        <taxon>rosids</taxon>
        <taxon>malvids</taxon>
        <taxon>Brassicales</taxon>
        <taxon>Brassicaceae</taxon>
        <taxon>Brassiceae</taxon>
        <taxon>Brassica</taxon>
    </lineage>
</organism>
<keyword evidence="3" id="KW-1185">Reference proteome</keyword>
<reference evidence="2 3" key="1">
    <citation type="submission" date="2021-03" db="EMBL/GenBank/DDBJ databases">
        <authorList>
            <person name="King G.J."/>
            <person name="Bancroft I."/>
            <person name="Baten A."/>
            <person name="Bloomfield J."/>
            <person name="Borpatragohain P."/>
            <person name="He Z."/>
            <person name="Irish N."/>
            <person name="Irwin J."/>
            <person name="Liu K."/>
            <person name="Mauleon R.P."/>
            <person name="Moore J."/>
            <person name="Morris R."/>
            <person name="Ostergaard L."/>
            <person name="Wang B."/>
            <person name="Wells R."/>
        </authorList>
    </citation>
    <scope>NUCLEOTIDE SEQUENCE [LARGE SCALE GENOMIC DNA]</scope>
    <source>
        <strain evidence="2">R-o-18</strain>
        <tissue evidence="2">Leaf</tissue>
    </source>
</reference>
<evidence type="ECO:0000313" key="3">
    <source>
        <dbReference type="Proteomes" id="UP000823674"/>
    </source>
</evidence>
<proteinExistence type="predicted"/>
<dbReference type="PANTHER" id="PTHR23216">
    <property type="entry name" value="NUCLEOLAR AND COILED-BODY PHOSPHOPROTEIN 1"/>
    <property type="match status" value="1"/>
</dbReference>
<accession>A0ABQ7KPG9</accession>
<protein>
    <recommendedName>
        <fullName evidence="1">Srp40 C-terminal domain-containing protein</fullName>
    </recommendedName>
</protein>
<comment type="caution">
    <text evidence="2">The sequence shown here is derived from an EMBL/GenBank/DDBJ whole genome shotgun (WGS) entry which is preliminary data.</text>
</comment>
<gene>
    <name evidence="2" type="primary">A10p020450.1_BraROA</name>
    <name evidence="2" type="ORF">IGI04_040754</name>
</gene>
<dbReference type="EMBL" id="JADBGQ010000010">
    <property type="protein sequence ID" value="KAG5376158.1"/>
    <property type="molecule type" value="Genomic_DNA"/>
</dbReference>
<dbReference type="Proteomes" id="UP000823674">
    <property type="component" value="Chromosome A10"/>
</dbReference>
<sequence>MVNPYKDLVSDGLASLFSLLTRVHFLLALRNRGFRHVKTKKKRGSYRGGEIDVRSHSVKFEYSDDE</sequence>
<feature type="domain" description="Srp40 C-terminal" evidence="1">
    <location>
        <begin position="26"/>
        <end position="60"/>
    </location>
</feature>
<evidence type="ECO:0000259" key="1">
    <source>
        <dbReference type="Pfam" id="PF05022"/>
    </source>
</evidence>
<dbReference type="InterPro" id="IPR039191">
    <property type="entry name" value="Nopp140-like"/>
</dbReference>
<dbReference type="Pfam" id="PF05022">
    <property type="entry name" value="SRP40_C"/>
    <property type="match status" value="1"/>
</dbReference>
<evidence type="ECO:0000313" key="2">
    <source>
        <dbReference type="EMBL" id="KAG5376158.1"/>
    </source>
</evidence>
<dbReference type="InterPro" id="IPR007718">
    <property type="entry name" value="Srp40_C"/>
</dbReference>